<feature type="binding site" evidence="15">
    <location>
        <position position="466"/>
    </location>
    <ligand>
        <name>Mg(2+)</name>
        <dbReference type="ChEBI" id="CHEBI:18420"/>
        <note>shared with alpha subunit</note>
    </ligand>
</feature>
<dbReference type="Gene3D" id="2.40.50.140">
    <property type="entry name" value="Nucleic acid-binding proteins"/>
    <property type="match status" value="1"/>
</dbReference>
<protein>
    <recommendedName>
        <fullName evidence="15">Phenylalanine--tRNA ligase beta subunit</fullName>
        <ecNumber evidence="15">6.1.1.20</ecNumber>
    </recommendedName>
    <alternativeName>
        <fullName evidence="15">Phenylalanyl-tRNA synthetase beta subunit</fullName>
        <shortName evidence="15">PheRS</shortName>
    </alternativeName>
</protein>
<dbReference type="InterPro" id="IPR005146">
    <property type="entry name" value="B3/B4_tRNA-bd"/>
</dbReference>
<dbReference type="SUPFAM" id="SSF50249">
    <property type="entry name" value="Nucleic acid-binding proteins"/>
    <property type="match status" value="1"/>
</dbReference>
<evidence type="ECO:0000256" key="13">
    <source>
        <dbReference type="ARBA" id="ARBA00023146"/>
    </source>
</evidence>
<dbReference type="STRING" id="582899.Hden_0376"/>
<feature type="binding site" evidence="15">
    <location>
        <position position="470"/>
    </location>
    <ligand>
        <name>Mg(2+)</name>
        <dbReference type="ChEBI" id="CHEBI:18420"/>
        <note>shared with alpha subunit</note>
    </ligand>
</feature>
<dbReference type="EMBL" id="CP002083">
    <property type="protein sequence ID" value="ADJ22198.1"/>
    <property type="molecule type" value="Genomic_DNA"/>
</dbReference>
<comment type="similarity">
    <text evidence="2 15">Belongs to the phenylalanyl-tRNA synthetase beta subunit family. Type 1 subfamily.</text>
</comment>
<dbReference type="Pfam" id="PF01588">
    <property type="entry name" value="tRNA_bind"/>
    <property type="match status" value="1"/>
</dbReference>
<dbReference type="HAMAP" id="MF_00283">
    <property type="entry name" value="Phe_tRNA_synth_beta1"/>
    <property type="match status" value="1"/>
</dbReference>
<dbReference type="InterPro" id="IPR009061">
    <property type="entry name" value="DNA-bd_dom_put_sf"/>
</dbReference>
<dbReference type="CDD" id="cd02796">
    <property type="entry name" value="tRNA_bind_bactPheRS"/>
    <property type="match status" value="1"/>
</dbReference>
<dbReference type="InterPro" id="IPR033714">
    <property type="entry name" value="tRNA_bind_bactPheRS"/>
</dbReference>
<dbReference type="InterPro" id="IPR012340">
    <property type="entry name" value="NA-bd_OB-fold"/>
</dbReference>
<dbReference type="SUPFAM" id="SSF55681">
    <property type="entry name" value="Class II aaRS and biotin synthetases"/>
    <property type="match status" value="1"/>
</dbReference>
<keyword evidence="5 16" id="KW-0820">tRNA-binding</keyword>
<dbReference type="SMART" id="SM00873">
    <property type="entry name" value="B3_4"/>
    <property type="match status" value="1"/>
</dbReference>
<feature type="domain" description="FDX-ACB" evidence="18">
    <location>
        <begin position="715"/>
        <end position="809"/>
    </location>
</feature>
<dbReference type="Gene3D" id="3.30.930.10">
    <property type="entry name" value="Bira Bifunctional Protein, Domain 2"/>
    <property type="match status" value="1"/>
</dbReference>
<proteinExistence type="inferred from homology"/>
<evidence type="ECO:0000313" key="21">
    <source>
        <dbReference type="Proteomes" id="UP000002033"/>
    </source>
</evidence>
<dbReference type="InterPro" id="IPR045864">
    <property type="entry name" value="aa-tRNA-synth_II/BPL/LPL"/>
</dbReference>
<dbReference type="NCBIfam" id="TIGR00472">
    <property type="entry name" value="pheT_bact"/>
    <property type="match status" value="1"/>
</dbReference>
<dbReference type="PROSITE" id="PS51447">
    <property type="entry name" value="FDX_ACB"/>
    <property type="match status" value="1"/>
</dbReference>
<evidence type="ECO:0000256" key="4">
    <source>
        <dbReference type="ARBA" id="ARBA00022490"/>
    </source>
</evidence>
<keyword evidence="7 15" id="KW-0479">Metal-binding</keyword>
<comment type="subcellular location">
    <subcellularLocation>
        <location evidence="1 15">Cytoplasm</location>
    </subcellularLocation>
</comment>
<dbReference type="OrthoDB" id="9805455at2"/>
<name>D8JRG9_HYPDA</name>
<accession>D8JRG9</accession>
<dbReference type="InterPro" id="IPR020825">
    <property type="entry name" value="Phe-tRNA_synthase-like_B3/B4"/>
</dbReference>
<evidence type="ECO:0000256" key="14">
    <source>
        <dbReference type="ARBA" id="ARBA00049255"/>
    </source>
</evidence>
<dbReference type="Gene3D" id="3.50.40.10">
    <property type="entry name" value="Phenylalanyl-trna Synthetase, Chain B, domain 3"/>
    <property type="match status" value="1"/>
</dbReference>
<keyword evidence="6 15" id="KW-0436">Ligase</keyword>
<dbReference type="GO" id="GO:0000049">
    <property type="term" value="F:tRNA binding"/>
    <property type="evidence" value="ECO:0007669"/>
    <property type="project" value="UniProtKB-UniRule"/>
</dbReference>
<evidence type="ECO:0000256" key="9">
    <source>
        <dbReference type="ARBA" id="ARBA00022840"/>
    </source>
</evidence>
<keyword evidence="21" id="KW-1185">Reference proteome</keyword>
<dbReference type="SUPFAM" id="SSF54991">
    <property type="entry name" value="Anticodon-binding domain of PheRS"/>
    <property type="match status" value="1"/>
</dbReference>
<dbReference type="Pfam" id="PF17759">
    <property type="entry name" value="tRNA_synthFbeta"/>
    <property type="match status" value="1"/>
</dbReference>
<evidence type="ECO:0000313" key="20">
    <source>
        <dbReference type="EMBL" id="ADJ22198.1"/>
    </source>
</evidence>
<dbReference type="Pfam" id="PF03147">
    <property type="entry name" value="FDX-ACB"/>
    <property type="match status" value="1"/>
</dbReference>
<keyword evidence="12 15" id="KW-0648">Protein biosynthesis</keyword>
<dbReference type="eggNOG" id="COG0073">
    <property type="taxonomic scope" value="Bacteria"/>
</dbReference>
<dbReference type="PANTHER" id="PTHR10947:SF0">
    <property type="entry name" value="PHENYLALANINE--TRNA LIGASE BETA SUBUNIT"/>
    <property type="match status" value="1"/>
</dbReference>
<dbReference type="InterPro" id="IPR002547">
    <property type="entry name" value="tRNA-bd_dom"/>
</dbReference>
<evidence type="ECO:0000256" key="8">
    <source>
        <dbReference type="ARBA" id="ARBA00022741"/>
    </source>
</evidence>
<evidence type="ECO:0000256" key="16">
    <source>
        <dbReference type="PROSITE-ProRule" id="PRU00209"/>
    </source>
</evidence>
<evidence type="ECO:0000256" key="7">
    <source>
        <dbReference type="ARBA" id="ARBA00022723"/>
    </source>
</evidence>
<dbReference type="GO" id="GO:0009328">
    <property type="term" value="C:phenylalanine-tRNA ligase complex"/>
    <property type="evidence" value="ECO:0007669"/>
    <property type="project" value="TreeGrafter"/>
</dbReference>
<feature type="domain" description="B5" evidence="19">
    <location>
        <begin position="407"/>
        <end position="482"/>
    </location>
</feature>
<evidence type="ECO:0000259" key="19">
    <source>
        <dbReference type="PROSITE" id="PS51483"/>
    </source>
</evidence>
<dbReference type="InterPro" id="IPR005147">
    <property type="entry name" value="tRNA_synthase_B5-dom"/>
</dbReference>
<dbReference type="PROSITE" id="PS50886">
    <property type="entry name" value="TRBD"/>
    <property type="match status" value="1"/>
</dbReference>
<evidence type="ECO:0000256" key="2">
    <source>
        <dbReference type="ARBA" id="ARBA00008653"/>
    </source>
</evidence>
<dbReference type="SUPFAM" id="SSF56037">
    <property type="entry name" value="PheT/TilS domain"/>
    <property type="match status" value="1"/>
</dbReference>
<dbReference type="HOGENOM" id="CLU_016891_0_0_5"/>
<evidence type="ECO:0000256" key="5">
    <source>
        <dbReference type="ARBA" id="ARBA00022555"/>
    </source>
</evidence>
<dbReference type="Proteomes" id="UP000002033">
    <property type="component" value="Chromosome"/>
</dbReference>
<feature type="binding site" evidence="15">
    <location>
        <position position="469"/>
    </location>
    <ligand>
        <name>Mg(2+)</name>
        <dbReference type="ChEBI" id="CHEBI:18420"/>
        <note>shared with alpha subunit</note>
    </ligand>
</feature>
<dbReference type="InterPro" id="IPR045060">
    <property type="entry name" value="Phe-tRNA-ligase_IIc_bsu"/>
</dbReference>
<dbReference type="InterPro" id="IPR036690">
    <property type="entry name" value="Fdx_antiC-bd_sf"/>
</dbReference>
<comment type="subunit">
    <text evidence="3 15">Tetramer of two alpha and two beta subunits.</text>
</comment>
<dbReference type="InterPro" id="IPR005121">
    <property type="entry name" value="Fdx_antiC-bd"/>
</dbReference>
<sequence>MKFTFSWLKDHLDTNASLDEIETTLSAIGLEVEAIEDPAKALGAFVIARIVEAKKHPNADKLQVVQVEIAKGQPLMEVVCGAPNARAGLVSVFAPLGTYIPGSKITLEKKPVRGVVSNGMMCSAAELELADDSAGILDLPAEWASKVGERYIDAAGLNDPVIEVKLTPNRPDCTGVRGIARDLAAAGLGSLKPEPKLKAIKEAFDCAIPVKLDFSADTANACPVFAARTIRNVSNGASPDWLQNRLKAVGLRPINALVDVTNYISLDRGRPLHVYDAHKLKGAIHARLGKSGEKFLALDGKEYAVDSTMCVIADDSGPLGLGGIMGGESTGCTPETTAVLIESAWFDPVRTAATGRKTGLQSDARYRFERGVDPASVRPGLDLATDMILEFCGGEASKAKVAGKEPIENRVIAFDFARVAKLTGVKLPEAEIAKILTALGFRIEGEPSAAKVTVPTWRPDVHGPADLVEEIVRIAGLELIPATPLPRLDGVARPVLTEKQKRARRARRLLASRGFVEAVTWSFIPKDQAKHFGGGAEALDLANPISTELSSMRPGLLPGLLTAVTRNRNRGASDVALFELGQAYRGEKPEDQYLSAAAVRAGTARISGAGRQWSGSGEPVGVFDVKADVVAALASLGIDASKAQITRDCPPWYHPGRSGTLRLGPKTVLAYFGEVHPATLKALDVEAPVAAFEIFIDALPPEKKKSRAKPALAASDLLPVKRDLAFVVAKDVAAGDVIKAALNADKTLIRNVNIFDVFEGGNLAAEGRKSVAIEVTLQPGNETLTDQAIETIVKKIVADVKKATGAELRS</sequence>
<dbReference type="eggNOG" id="COG0072">
    <property type="taxonomic scope" value="Bacteria"/>
</dbReference>
<dbReference type="SUPFAM" id="SSF46955">
    <property type="entry name" value="Putative DNA-binding domain"/>
    <property type="match status" value="1"/>
</dbReference>
<evidence type="ECO:0000256" key="12">
    <source>
        <dbReference type="ARBA" id="ARBA00022917"/>
    </source>
</evidence>
<dbReference type="InterPro" id="IPR004532">
    <property type="entry name" value="Phe-tRNA-ligase_IIc_bsu_bact"/>
</dbReference>
<dbReference type="AlphaFoldDB" id="D8JRG9"/>
<keyword evidence="11 16" id="KW-0694">RNA-binding</keyword>
<dbReference type="RefSeq" id="WP_013214417.1">
    <property type="nucleotide sequence ID" value="NC_014313.1"/>
</dbReference>
<reference evidence="21" key="1">
    <citation type="journal article" date="2011" name="J. Bacteriol.">
        <title>Genome sequences of eight morphologically diverse alphaproteobacteria.</title>
        <authorList>
            <consortium name="US DOE Joint Genome Institute"/>
            <person name="Brown P.J."/>
            <person name="Kysela D.T."/>
            <person name="Buechlein A."/>
            <person name="Hemmerich C."/>
            <person name="Brun Y.V."/>
        </authorList>
    </citation>
    <scope>NUCLEOTIDE SEQUENCE [LARGE SCALE GENOMIC DNA]</scope>
    <source>
        <strain evidence="21">ATCC 51888 / DSM 1869 / NCIB 11706 / TK 0415</strain>
    </source>
</reference>
<dbReference type="GO" id="GO:0004826">
    <property type="term" value="F:phenylalanine-tRNA ligase activity"/>
    <property type="evidence" value="ECO:0007669"/>
    <property type="project" value="UniProtKB-UniRule"/>
</dbReference>
<evidence type="ECO:0000256" key="1">
    <source>
        <dbReference type="ARBA" id="ARBA00004496"/>
    </source>
</evidence>
<dbReference type="SMART" id="SM00896">
    <property type="entry name" value="FDX-ACB"/>
    <property type="match status" value="1"/>
</dbReference>
<dbReference type="KEGG" id="hdn:Hden_0376"/>
<keyword evidence="13 15" id="KW-0030">Aminoacyl-tRNA synthetase</keyword>
<evidence type="ECO:0000259" key="17">
    <source>
        <dbReference type="PROSITE" id="PS50886"/>
    </source>
</evidence>
<evidence type="ECO:0000256" key="6">
    <source>
        <dbReference type="ARBA" id="ARBA00022598"/>
    </source>
</evidence>
<feature type="domain" description="TRNA-binding" evidence="17">
    <location>
        <begin position="39"/>
        <end position="152"/>
    </location>
</feature>
<dbReference type="Pfam" id="PF03483">
    <property type="entry name" value="B3_4"/>
    <property type="match status" value="1"/>
</dbReference>
<dbReference type="GO" id="GO:0000287">
    <property type="term" value="F:magnesium ion binding"/>
    <property type="evidence" value="ECO:0007669"/>
    <property type="project" value="UniProtKB-UniRule"/>
</dbReference>
<dbReference type="Pfam" id="PF03484">
    <property type="entry name" value="B5"/>
    <property type="match status" value="1"/>
</dbReference>
<evidence type="ECO:0000256" key="15">
    <source>
        <dbReference type="HAMAP-Rule" id="MF_00283"/>
    </source>
</evidence>
<gene>
    <name evidence="15" type="primary">pheT</name>
    <name evidence="20" type="ordered locus">Hden_0376</name>
</gene>
<feature type="binding site" evidence="15">
    <location>
        <position position="460"/>
    </location>
    <ligand>
        <name>Mg(2+)</name>
        <dbReference type="ChEBI" id="CHEBI:18420"/>
        <note>shared with alpha subunit</note>
    </ligand>
</feature>
<keyword evidence="9 15" id="KW-0067">ATP-binding</keyword>
<keyword evidence="8 15" id="KW-0547">Nucleotide-binding</keyword>
<comment type="catalytic activity">
    <reaction evidence="14 15">
        <text>tRNA(Phe) + L-phenylalanine + ATP = L-phenylalanyl-tRNA(Phe) + AMP + diphosphate + H(+)</text>
        <dbReference type="Rhea" id="RHEA:19413"/>
        <dbReference type="Rhea" id="RHEA-COMP:9668"/>
        <dbReference type="Rhea" id="RHEA-COMP:9699"/>
        <dbReference type="ChEBI" id="CHEBI:15378"/>
        <dbReference type="ChEBI" id="CHEBI:30616"/>
        <dbReference type="ChEBI" id="CHEBI:33019"/>
        <dbReference type="ChEBI" id="CHEBI:58095"/>
        <dbReference type="ChEBI" id="CHEBI:78442"/>
        <dbReference type="ChEBI" id="CHEBI:78531"/>
        <dbReference type="ChEBI" id="CHEBI:456215"/>
        <dbReference type="EC" id="6.1.1.20"/>
    </reaction>
</comment>
<dbReference type="Gene3D" id="3.30.70.380">
    <property type="entry name" value="Ferrodoxin-fold anticodon-binding domain"/>
    <property type="match status" value="1"/>
</dbReference>
<dbReference type="CDD" id="cd00769">
    <property type="entry name" value="PheRS_beta_core"/>
    <property type="match status" value="1"/>
</dbReference>
<evidence type="ECO:0000256" key="3">
    <source>
        <dbReference type="ARBA" id="ARBA00011209"/>
    </source>
</evidence>
<organism evidence="20 21">
    <name type="scientific">Hyphomicrobium denitrificans (strain ATCC 51888 / DSM 1869 / NCIMB 11706 / TK 0415)</name>
    <dbReference type="NCBI Taxonomy" id="582899"/>
    <lineage>
        <taxon>Bacteria</taxon>
        <taxon>Pseudomonadati</taxon>
        <taxon>Pseudomonadota</taxon>
        <taxon>Alphaproteobacteria</taxon>
        <taxon>Hyphomicrobiales</taxon>
        <taxon>Hyphomicrobiaceae</taxon>
        <taxon>Hyphomicrobium</taxon>
    </lineage>
</organism>
<dbReference type="Gene3D" id="3.30.56.10">
    <property type="match status" value="2"/>
</dbReference>
<dbReference type="SMART" id="SM00874">
    <property type="entry name" value="B5"/>
    <property type="match status" value="1"/>
</dbReference>
<dbReference type="InterPro" id="IPR041616">
    <property type="entry name" value="PheRS_beta_core"/>
</dbReference>
<evidence type="ECO:0000256" key="11">
    <source>
        <dbReference type="ARBA" id="ARBA00022884"/>
    </source>
</evidence>
<dbReference type="PANTHER" id="PTHR10947">
    <property type="entry name" value="PHENYLALANYL-TRNA SYNTHETASE BETA CHAIN AND LEUCINE-RICH REPEAT-CONTAINING PROTEIN 47"/>
    <property type="match status" value="1"/>
</dbReference>
<keyword evidence="4 15" id="KW-0963">Cytoplasm</keyword>
<keyword evidence="10 15" id="KW-0460">Magnesium</keyword>
<comment type="cofactor">
    <cofactor evidence="15">
        <name>Mg(2+)</name>
        <dbReference type="ChEBI" id="CHEBI:18420"/>
    </cofactor>
    <text evidence="15">Binds 2 magnesium ions per tetramer.</text>
</comment>
<dbReference type="PROSITE" id="PS51483">
    <property type="entry name" value="B5"/>
    <property type="match status" value="1"/>
</dbReference>
<evidence type="ECO:0000259" key="18">
    <source>
        <dbReference type="PROSITE" id="PS51447"/>
    </source>
</evidence>
<dbReference type="GO" id="GO:0006432">
    <property type="term" value="P:phenylalanyl-tRNA aminoacylation"/>
    <property type="evidence" value="ECO:0007669"/>
    <property type="project" value="UniProtKB-UniRule"/>
</dbReference>
<dbReference type="EC" id="6.1.1.20" evidence="15"/>
<dbReference type="GO" id="GO:0005524">
    <property type="term" value="F:ATP binding"/>
    <property type="evidence" value="ECO:0007669"/>
    <property type="project" value="UniProtKB-UniRule"/>
</dbReference>
<evidence type="ECO:0000256" key="10">
    <source>
        <dbReference type="ARBA" id="ARBA00022842"/>
    </source>
</evidence>